<sequence>TYLAALKTEQEYLTGKDRTDERIELDFGQQVPVSVDSATLQNYLEHYDNAESNYRYRLEVVERILSRNGDVNLQSWLTLHYLSHNPEVLIRLYLKYGAVEKAATLFSQVIQL</sequence>
<dbReference type="AlphaFoldDB" id="A0A9P5VFU6"/>
<feature type="non-terminal residue" evidence="2">
    <location>
        <position position="1"/>
    </location>
</feature>
<evidence type="ECO:0000259" key="1">
    <source>
        <dbReference type="Pfam" id="PF23347"/>
    </source>
</evidence>
<accession>A0A9P5VFU6</accession>
<comment type="caution">
    <text evidence="2">The sequence shown here is derived from an EMBL/GenBank/DDBJ whole genome shotgun (WGS) entry which is preliminary data.</text>
</comment>
<evidence type="ECO:0000313" key="2">
    <source>
        <dbReference type="EMBL" id="KAF9310574.1"/>
    </source>
</evidence>
<dbReference type="InterPro" id="IPR021717">
    <property type="entry name" value="Nucleoporin_Nup160"/>
</dbReference>
<dbReference type="PANTHER" id="PTHR21286:SF0">
    <property type="entry name" value="NUCLEAR PORE COMPLEX PROTEIN NUP160"/>
    <property type="match status" value="1"/>
</dbReference>
<proteinExistence type="predicted"/>
<dbReference type="Pfam" id="PF23347">
    <property type="entry name" value="TPR_Nup160_C"/>
    <property type="match status" value="1"/>
</dbReference>
<dbReference type="InterPro" id="IPR056536">
    <property type="entry name" value="TPR_NUP160_C"/>
</dbReference>
<organism evidence="2 3">
    <name type="scientific">Podila minutissima</name>
    <dbReference type="NCBI Taxonomy" id="64525"/>
    <lineage>
        <taxon>Eukaryota</taxon>
        <taxon>Fungi</taxon>
        <taxon>Fungi incertae sedis</taxon>
        <taxon>Mucoromycota</taxon>
        <taxon>Mortierellomycotina</taxon>
        <taxon>Mortierellomycetes</taxon>
        <taxon>Mortierellales</taxon>
        <taxon>Mortierellaceae</taxon>
        <taxon>Podila</taxon>
    </lineage>
</organism>
<dbReference type="GO" id="GO:0005643">
    <property type="term" value="C:nuclear pore"/>
    <property type="evidence" value="ECO:0007669"/>
    <property type="project" value="UniProtKB-ARBA"/>
</dbReference>
<feature type="domain" description="NUP160 C-terminal TPR" evidence="1">
    <location>
        <begin position="40"/>
        <end position="110"/>
    </location>
</feature>
<dbReference type="GO" id="GO:0017056">
    <property type="term" value="F:structural constituent of nuclear pore"/>
    <property type="evidence" value="ECO:0007669"/>
    <property type="project" value="TreeGrafter"/>
</dbReference>
<feature type="non-terminal residue" evidence="2">
    <location>
        <position position="112"/>
    </location>
</feature>
<dbReference type="EMBL" id="JAAAUY010002654">
    <property type="protein sequence ID" value="KAF9310574.1"/>
    <property type="molecule type" value="Genomic_DNA"/>
</dbReference>
<keyword evidence="3" id="KW-1185">Reference proteome</keyword>
<protein>
    <recommendedName>
        <fullName evidence="1">NUP160 C-terminal TPR domain-containing protein</fullName>
    </recommendedName>
</protein>
<evidence type="ECO:0000313" key="3">
    <source>
        <dbReference type="Proteomes" id="UP000696485"/>
    </source>
</evidence>
<name>A0A9P5VFU6_9FUNG</name>
<dbReference type="Proteomes" id="UP000696485">
    <property type="component" value="Unassembled WGS sequence"/>
</dbReference>
<gene>
    <name evidence="2" type="ORF">BG006_004782</name>
</gene>
<dbReference type="PANTHER" id="PTHR21286">
    <property type="entry name" value="NUCLEAR PORE COMPLEX PROTEIN NUP160"/>
    <property type="match status" value="1"/>
</dbReference>
<reference evidence="2" key="1">
    <citation type="journal article" date="2020" name="Fungal Divers.">
        <title>Resolving the Mortierellaceae phylogeny through synthesis of multi-gene phylogenetics and phylogenomics.</title>
        <authorList>
            <person name="Vandepol N."/>
            <person name="Liber J."/>
            <person name="Desiro A."/>
            <person name="Na H."/>
            <person name="Kennedy M."/>
            <person name="Barry K."/>
            <person name="Grigoriev I.V."/>
            <person name="Miller A.N."/>
            <person name="O'Donnell K."/>
            <person name="Stajich J.E."/>
            <person name="Bonito G."/>
        </authorList>
    </citation>
    <scope>NUCLEOTIDE SEQUENCE</scope>
    <source>
        <strain evidence="2">NVP1</strain>
    </source>
</reference>